<dbReference type="Pfam" id="PF06821">
    <property type="entry name" value="Ser_hydrolase"/>
    <property type="match status" value="1"/>
</dbReference>
<accession>A0ABT7VPX5</accession>
<dbReference type="SUPFAM" id="SSF53474">
    <property type="entry name" value="alpha/beta-Hydrolases"/>
    <property type="match status" value="1"/>
</dbReference>
<keyword evidence="2" id="KW-1185">Reference proteome</keyword>
<dbReference type="GO" id="GO:0016787">
    <property type="term" value="F:hydrolase activity"/>
    <property type="evidence" value="ECO:0007669"/>
    <property type="project" value="UniProtKB-KW"/>
</dbReference>
<dbReference type="PANTHER" id="PTHR12277">
    <property type="entry name" value="ALPHA/BETA HYDROLASE DOMAIN-CONTAINING PROTEIN"/>
    <property type="match status" value="1"/>
</dbReference>
<keyword evidence="1" id="KW-0378">Hydrolase</keyword>
<dbReference type="InterPro" id="IPR029058">
    <property type="entry name" value="AB_hydrolase_fold"/>
</dbReference>
<dbReference type="Proteomes" id="UP001171945">
    <property type="component" value="Unassembled WGS sequence"/>
</dbReference>
<protein>
    <submittedName>
        <fullName evidence="1">Alpha/beta hydrolase</fullName>
    </submittedName>
</protein>
<gene>
    <name evidence="1" type="ORF">QUF54_00005</name>
</gene>
<reference evidence="1" key="1">
    <citation type="submission" date="2023-06" db="EMBL/GenBank/DDBJ databases">
        <title>Uncultivated large filamentous bacteria from sulfidic sediments reveal new species and different genomic features in energy metabolism and defense.</title>
        <authorList>
            <person name="Fonseca A."/>
        </authorList>
    </citation>
    <scope>NUCLEOTIDE SEQUENCE</scope>
    <source>
        <strain evidence="1">HSG4</strain>
    </source>
</reference>
<evidence type="ECO:0000313" key="1">
    <source>
        <dbReference type="EMBL" id="MDM8561717.1"/>
    </source>
</evidence>
<dbReference type="EMBL" id="JAUCGM010000001">
    <property type="protein sequence ID" value="MDM8561717.1"/>
    <property type="molecule type" value="Genomic_DNA"/>
</dbReference>
<evidence type="ECO:0000313" key="2">
    <source>
        <dbReference type="Proteomes" id="UP001171945"/>
    </source>
</evidence>
<proteinExistence type="predicted"/>
<organism evidence="1 2">
    <name type="scientific">Candidatus Marithioploca araucensis</name>
    <dbReference type="NCBI Taxonomy" id="70273"/>
    <lineage>
        <taxon>Bacteria</taxon>
        <taxon>Pseudomonadati</taxon>
        <taxon>Pseudomonadota</taxon>
        <taxon>Gammaproteobacteria</taxon>
        <taxon>Thiotrichales</taxon>
        <taxon>Thiotrichaceae</taxon>
        <taxon>Candidatus Marithioploca</taxon>
    </lineage>
</organism>
<name>A0ABT7VPX5_9GAMM</name>
<comment type="caution">
    <text evidence="1">The sequence shown here is derived from an EMBL/GenBank/DDBJ whole genome shotgun (WGS) entry which is preliminary data.</text>
</comment>
<dbReference type="InterPro" id="IPR010662">
    <property type="entry name" value="RBBP9/YdeN"/>
</dbReference>
<sequence>MLSHIVAYARSLGTGIAVHLASQRPLKGLILVSPYDSIRSVAQEFYPYVPVSLLLKHHFDAMKYAPSIKIPMLALIAEKDEIISPSHSLALINAWGGHTYQHKIPNTDHNNITMGEGYWNSIIGFLEQLKTEF</sequence>
<dbReference type="Gene3D" id="3.40.50.1820">
    <property type="entry name" value="alpha/beta hydrolase"/>
    <property type="match status" value="1"/>
</dbReference>